<gene>
    <name evidence="2" type="ORF">DES52_106159</name>
</gene>
<dbReference type="Proteomes" id="UP000248326">
    <property type="component" value="Unassembled WGS sequence"/>
</dbReference>
<keyword evidence="1" id="KW-0732">Signal</keyword>
<sequence length="135" mass="14948">MKRFTSLYAAFLLASTACAVTAQDFAKSFPWRLAPGNSNTVRYCTALASYYGGRVYAYQVDWPAYLVQQNIDAVWTILKVPGNASQNEYGFGEWTQIGSNFWQQTRPKAAAGNALTVHLDANERYTTGICLRGGD</sequence>
<dbReference type="EMBL" id="QJSX01000006">
    <property type="protein sequence ID" value="PYE54193.1"/>
    <property type="molecule type" value="Genomic_DNA"/>
</dbReference>
<accession>A0A318S696</accession>
<name>A0A318S696_9DEIO</name>
<reference evidence="2 3" key="1">
    <citation type="submission" date="2018-06" db="EMBL/GenBank/DDBJ databases">
        <title>Genomic Encyclopedia of Type Strains, Phase IV (KMG-IV): sequencing the most valuable type-strain genomes for metagenomic binning, comparative biology and taxonomic classification.</title>
        <authorList>
            <person name="Goeker M."/>
        </authorList>
    </citation>
    <scope>NUCLEOTIDE SEQUENCE [LARGE SCALE GENOMIC DNA]</scope>
    <source>
        <strain evidence="2 3">DSM 18048</strain>
    </source>
</reference>
<comment type="caution">
    <text evidence="2">The sequence shown here is derived from an EMBL/GenBank/DDBJ whole genome shotgun (WGS) entry which is preliminary data.</text>
</comment>
<organism evidence="2 3">
    <name type="scientific">Deinococcus yavapaiensis KR-236</name>
    <dbReference type="NCBI Taxonomy" id="694435"/>
    <lineage>
        <taxon>Bacteria</taxon>
        <taxon>Thermotogati</taxon>
        <taxon>Deinococcota</taxon>
        <taxon>Deinococci</taxon>
        <taxon>Deinococcales</taxon>
        <taxon>Deinococcaceae</taxon>
        <taxon>Deinococcus</taxon>
    </lineage>
</organism>
<dbReference type="PROSITE" id="PS51257">
    <property type="entry name" value="PROKAR_LIPOPROTEIN"/>
    <property type="match status" value="1"/>
</dbReference>
<evidence type="ECO:0000256" key="1">
    <source>
        <dbReference type="SAM" id="SignalP"/>
    </source>
</evidence>
<keyword evidence="3" id="KW-1185">Reference proteome</keyword>
<dbReference type="RefSeq" id="WP_110886573.1">
    <property type="nucleotide sequence ID" value="NZ_QJSX01000006.1"/>
</dbReference>
<evidence type="ECO:0000313" key="2">
    <source>
        <dbReference type="EMBL" id="PYE54193.1"/>
    </source>
</evidence>
<evidence type="ECO:0000313" key="3">
    <source>
        <dbReference type="Proteomes" id="UP000248326"/>
    </source>
</evidence>
<feature type="signal peptide" evidence="1">
    <location>
        <begin position="1"/>
        <end position="22"/>
    </location>
</feature>
<proteinExistence type="predicted"/>
<dbReference type="AlphaFoldDB" id="A0A318S696"/>
<feature type="chain" id="PRO_5016379391" evidence="1">
    <location>
        <begin position="23"/>
        <end position="135"/>
    </location>
</feature>
<protein>
    <submittedName>
        <fullName evidence="2">Uncharacterized protein</fullName>
    </submittedName>
</protein>